<protein>
    <recommendedName>
        <fullName evidence="2">N-acetylglucosaminylphosphatidylinositol deacetylase</fullName>
        <ecNumber evidence="2">3.5.1.89</ecNumber>
    </recommendedName>
</protein>
<reference evidence="4 5" key="1">
    <citation type="journal article" date="2021" name="Sci. Rep.">
        <title>The genome of the diatom Chaetoceros tenuissimus carries an ancient integrated fragment of an extant virus.</title>
        <authorList>
            <person name="Hongo Y."/>
            <person name="Kimura K."/>
            <person name="Takaki Y."/>
            <person name="Yoshida Y."/>
            <person name="Baba S."/>
            <person name="Kobayashi G."/>
            <person name="Nagasaki K."/>
            <person name="Hano T."/>
            <person name="Tomaru Y."/>
        </authorList>
    </citation>
    <scope>NUCLEOTIDE SEQUENCE [LARGE SCALE GENOMIC DNA]</scope>
    <source>
        <strain evidence="4 5">NIES-3715</strain>
    </source>
</reference>
<dbReference type="InterPro" id="IPR024078">
    <property type="entry name" value="LmbE-like_dom_sf"/>
</dbReference>
<keyword evidence="3" id="KW-0812">Transmembrane</keyword>
<dbReference type="GO" id="GO:0000225">
    <property type="term" value="F:N-acetylglucosaminylphosphatidylinositol deacetylase activity"/>
    <property type="evidence" value="ECO:0007669"/>
    <property type="project" value="UniProtKB-EC"/>
</dbReference>
<dbReference type="InterPro" id="IPR003737">
    <property type="entry name" value="GlcNAc_PI_deacetylase-related"/>
</dbReference>
<evidence type="ECO:0000256" key="1">
    <source>
        <dbReference type="ARBA" id="ARBA00006066"/>
    </source>
</evidence>
<dbReference type="GO" id="GO:0005783">
    <property type="term" value="C:endoplasmic reticulum"/>
    <property type="evidence" value="ECO:0007669"/>
    <property type="project" value="TreeGrafter"/>
</dbReference>
<dbReference type="Pfam" id="PF02585">
    <property type="entry name" value="PIG-L"/>
    <property type="match status" value="1"/>
</dbReference>
<comment type="caution">
    <text evidence="4">The sequence shown here is derived from an EMBL/GenBank/DDBJ whole genome shotgun (WGS) entry which is preliminary data.</text>
</comment>
<dbReference type="SUPFAM" id="SSF102588">
    <property type="entry name" value="LmbE-like"/>
    <property type="match status" value="1"/>
</dbReference>
<keyword evidence="3" id="KW-0472">Membrane</keyword>
<proteinExistence type="inferred from homology"/>
<gene>
    <name evidence="4" type="ORF">CTEN210_10747</name>
</gene>
<accession>A0AAD3H8M8</accession>
<organism evidence="4 5">
    <name type="scientific">Chaetoceros tenuissimus</name>
    <dbReference type="NCBI Taxonomy" id="426638"/>
    <lineage>
        <taxon>Eukaryota</taxon>
        <taxon>Sar</taxon>
        <taxon>Stramenopiles</taxon>
        <taxon>Ochrophyta</taxon>
        <taxon>Bacillariophyta</taxon>
        <taxon>Coscinodiscophyceae</taxon>
        <taxon>Chaetocerotophycidae</taxon>
        <taxon>Chaetocerotales</taxon>
        <taxon>Chaetocerotaceae</taxon>
        <taxon>Chaetoceros</taxon>
    </lineage>
</organism>
<evidence type="ECO:0000256" key="2">
    <source>
        <dbReference type="ARBA" id="ARBA00012176"/>
    </source>
</evidence>
<comment type="similarity">
    <text evidence="1">Belongs to the PIGL family.</text>
</comment>
<name>A0AAD3H8M8_9STRA</name>
<dbReference type="EMBL" id="BLLK01000047">
    <property type="protein sequence ID" value="GFH54271.1"/>
    <property type="molecule type" value="Genomic_DNA"/>
</dbReference>
<dbReference type="PANTHER" id="PTHR12993">
    <property type="entry name" value="N-ACETYLGLUCOSAMINYL-PHOSPHATIDYLINOSITOL DE-N-ACETYLASE-RELATED"/>
    <property type="match status" value="1"/>
</dbReference>
<dbReference type="Gene3D" id="3.40.50.10320">
    <property type="entry name" value="LmbE-like"/>
    <property type="match status" value="1"/>
</dbReference>
<keyword evidence="3" id="KW-1133">Transmembrane helix</keyword>
<dbReference type="PANTHER" id="PTHR12993:SF11">
    <property type="entry name" value="N-ACETYLGLUCOSAMINYL-PHOSPHATIDYLINOSITOL DE-N-ACETYLASE"/>
    <property type="match status" value="1"/>
</dbReference>
<evidence type="ECO:0000313" key="5">
    <source>
        <dbReference type="Proteomes" id="UP001054902"/>
    </source>
</evidence>
<dbReference type="Proteomes" id="UP001054902">
    <property type="component" value="Unassembled WGS sequence"/>
</dbReference>
<sequence length="243" mass="28447">MNDKHYLLLIAHPDDESMFFIPTLFNLIKESTPGSVRILCLSNGNFDGLGKTREKELHAASAIISDKVQVSIANCIDIQDGPNECWDPKIIVSIVDKYIRKHCLQDVVLITFDKYGVSGHKNHIDTHFAAMEYYQMRENKEIRELWTLYSVQSVLKKYIPIVPILELIFIWVFSLFQTNSKMRNINTGTRQYMMLNPMLVWKAMKAHTSQFVWYRRLFVIFSRYSYVNDVKIHKRVSDSKTKT</sequence>
<evidence type="ECO:0000256" key="3">
    <source>
        <dbReference type="SAM" id="Phobius"/>
    </source>
</evidence>
<keyword evidence="5" id="KW-1185">Reference proteome</keyword>
<dbReference type="EC" id="3.5.1.89" evidence="2"/>
<feature type="transmembrane region" description="Helical" evidence="3">
    <location>
        <begin position="158"/>
        <end position="176"/>
    </location>
</feature>
<dbReference type="AlphaFoldDB" id="A0AAD3H8M8"/>
<evidence type="ECO:0000313" key="4">
    <source>
        <dbReference type="EMBL" id="GFH54271.1"/>
    </source>
</evidence>